<dbReference type="SUPFAM" id="SSF46785">
    <property type="entry name" value="Winged helix' DNA-binding domain"/>
    <property type="match status" value="1"/>
</dbReference>
<dbReference type="GO" id="GO:0045892">
    <property type="term" value="P:negative regulation of DNA-templated transcription"/>
    <property type="evidence" value="ECO:0007669"/>
    <property type="project" value="TreeGrafter"/>
</dbReference>
<dbReference type="STRING" id="1873176.BFN67_18665"/>
<dbReference type="RefSeq" id="WP_080919862.1">
    <property type="nucleotide sequence ID" value="NZ_MDET01000017.1"/>
</dbReference>
<dbReference type="PANTHER" id="PTHR30136:SF35">
    <property type="entry name" value="HTH-TYPE TRANSCRIPTIONAL REGULATOR RV1719"/>
    <property type="match status" value="1"/>
</dbReference>
<proteinExistence type="predicted"/>
<sequence>MDETQDETTGKRARGLDRAFAILNFLRVQRQALRPNEIATGIDAPRSSVYELVNQMLRQGVLEYHGGDGRVFLGRSLYFLGTAYAEQFDLMRECDRLLTHIAEETRETAQMCMLEGNKYTVAQMKEGSRPFRISSNVGDPVAIPWTASGRLLVAHMSDGEILDFIPKADFYLPNGQWFEPAAFIAEVREAARVGYFTFNSVVESFTHCFAVPVYQADSVCVATLCLVAPREDGLKNHASYLKTLLDAAADLSSRLGHATGETVSGAIRNRPRLTASA</sequence>
<dbReference type="InterPro" id="IPR036390">
    <property type="entry name" value="WH_DNA-bd_sf"/>
</dbReference>
<dbReference type="InterPro" id="IPR014757">
    <property type="entry name" value="Tscrpt_reg_IclR_C"/>
</dbReference>
<dbReference type="PROSITE" id="PS51078">
    <property type="entry name" value="ICLR_ED"/>
    <property type="match status" value="1"/>
</dbReference>
<dbReference type="InterPro" id="IPR036388">
    <property type="entry name" value="WH-like_DNA-bd_sf"/>
</dbReference>
<dbReference type="Pfam" id="PF01614">
    <property type="entry name" value="IclR_C"/>
    <property type="match status" value="1"/>
</dbReference>
<evidence type="ECO:0000256" key="1">
    <source>
        <dbReference type="ARBA" id="ARBA00023015"/>
    </source>
</evidence>
<keyword evidence="2" id="KW-0238">DNA-binding</keyword>
<dbReference type="PROSITE" id="PS51077">
    <property type="entry name" value="HTH_ICLR"/>
    <property type="match status" value="1"/>
</dbReference>
<dbReference type="AlphaFoldDB" id="A0A1V8RQ71"/>
<keyword evidence="3" id="KW-0804">Transcription</keyword>
<feature type="domain" description="HTH iclR-type" evidence="4">
    <location>
        <begin position="13"/>
        <end position="75"/>
    </location>
</feature>
<dbReference type="Gene3D" id="1.10.10.10">
    <property type="entry name" value="Winged helix-like DNA-binding domain superfamily/Winged helix DNA-binding domain"/>
    <property type="match status" value="1"/>
</dbReference>
<keyword evidence="7" id="KW-1185">Reference proteome</keyword>
<dbReference type="EMBL" id="MDET01000017">
    <property type="protein sequence ID" value="OQM75315.1"/>
    <property type="molecule type" value="Genomic_DNA"/>
</dbReference>
<evidence type="ECO:0000256" key="2">
    <source>
        <dbReference type="ARBA" id="ARBA00023125"/>
    </source>
</evidence>
<dbReference type="Proteomes" id="UP000191905">
    <property type="component" value="Unassembled WGS sequence"/>
</dbReference>
<evidence type="ECO:0000313" key="6">
    <source>
        <dbReference type="EMBL" id="OQM75315.1"/>
    </source>
</evidence>
<dbReference type="Pfam" id="PF09339">
    <property type="entry name" value="HTH_IclR"/>
    <property type="match status" value="1"/>
</dbReference>
<dbReference type="InterPro" id="IPR029016">
    <property type="entry name" value="GAF-like_dom_sf"/>
</dbReference>
<feature type="domain" description="IclR-ED" evidence="5">
    <location>
        <begin position="76"/>
        <end position="257"/>
    </location>
</feature>
<gene>
    <name evidence="6" type="ORF">BFN67_18665</name>
</gene>
<dbReference type="InterPro" id="IPR050707">
    <property type="entry name" value="HTH_MetabolicPath_Reg"/>
</dbReference>
<name>A0A1V8RQ71_9HYPH</name>
<evidence type="ECO:0000313" key="7">
    <source>
        <dbReference type="Proteomes" id="UP000191905"/>
    </source>
</evidence>
<dbReference type="GO" id="GO:0003677">
    <property type="term" value="F:DNA binding"/>
    <property type="evidence" value="ECO:0007669"/>
    <property type="project" value="UniProtKB-KW"/>
</dbReference>
<protein>
    <submittedName>
        <fullName evidence="6">IclR family transcriptional regulator</fullName>
    </submittedName>
</protein>
<keyword evidence="1" id="KW-0805">Transcription regulation</keyword>
<organism evidence="6 7">
    <name type="scientific">Manganibacter manganicus</name>
    <dbReference type="NCBI Taxonomy" id="1873176"/>
    <lineage>
        <taxon>Bacteria</taxon>
        <taxon>Pseudomonadati</taxon>
        <taxon>Pseudomonadota</taxon>
        <taxon>Alphaproteobacteria</taxon>
        <taxon>Hyphomicrobiales</taxon>
        <taxon>Phyllobacteriaceae</taxon>
        <taxon>Manganibacter</taxon>
    </lineage>
</organism>
<dbReference type="InterPro" id="IPR005471">
    <property type="entry name" value="Tscrpt_reg_IclR_N"/>
</dbReference>
<dbReference type="GO" id="GO:0003700">
    <property type="term" value="F:DNA-binding transcription factor activity"/>
    <property type="evidence" value="ECO:0007669"/>
    <property type="project" value="TreeGrafter"/>
</dbReference>
<dbReference type="OrthoDB" id="9790046at2"/>
<reference evidence="6 7" key="1">
    <citation type="journal article" date="2016" name="Int. J. Syst. Evol. Microbiol.">
        <title>Pseudaminobacter manganicus sp. nov., isolated from sludge of a manganese mine.</title>
        <authorList>
            <person name="Li J."/>
            <person name="Huang J."/>
            <person name="Liao S."/>
            <person name="Wang G."/>
        </authorList>
    </citation>
    <scope>NUCLEOTIDE SEQUENCE [LARGE SCALE GENOMIC DNA]</scope>
    <source>
        <strain evidence="6 7">JH-7</strain>
    </source>
</reference>
<comment type="caution">
    <text evidence="6">The sequence shown here is derived from an EMBL/GenBank/DDBJ whole genome shotgun (WGS) entry which is preliminary data.</text>
</comment>
<dbReference type="Gene3D" id="3.30.450.40">
    <property type="match status" value="1"/>
</dbReference>
<dbReference type="PANTHER" id="PTHR30136">
    <property type="entry name" value="HELIX-TURN-HELIX TRANSCRIPTIONAL REGULATOR, ICLR FAMILY"/>
    <property type="match status" value="1"/>
</dbReference>
<evidence type="ECO:0000259" key="4">
    <source>
        <dbReference type="PROSITE" id="PS51077"/>
    </source>
</evidence>
<evidence type="ECO:0000256" key="3">
    <source>
        <dbReference type="ARBA" id="ARBA00023163"/>
    </source>
</evidence>
<dbReference type="SUPFAM" id="SSF55781">
    <property type="entry name" value="GAF domain-like"/>
    <property type="match status" value="1"/>
</dbReference>
<evidence type="ECO:0000259" key="5">
    <source>
        <dbReference type="PROSITE" id="PS51078"/>
    </source>
</evidence>
<accession>A0A1V8RQ71</accession>
<dbReference type="SMART" id="SM00346">
    <property type="entry name" value="HTH_ICLR"/>
    <property type="match status" value="1"/>
</dbReference>